<organism evidence="5">
    <name type="scientific">Vanderwaltozyma polyspora (strain ATCC 22028 / DSM 70294 / BCRC 21397 / CBS 2163 / NBRC 10782 / NRRL Y-8283 / UCD 57-17)</name>
    <name type="common">Kluyveromyces polysporus</name>
    <dbReference type="NCBI Taxonomy" id="436907"/>
    <lineage>
        <taxon>Eukaryota</taxon>
        <taxon>Fungi</taxon>
        <taxon>Dikarya</taxon>
        <taxon>Ascomycota</taxon>
        <taxon>Saccharomycotina</taxon>
        <taxon>Saccharomycetes</taxon>
        <taxon>Saccharomycetales</taxon>
        <taxon>Saccharomycetaceae</taxon>
        <taxon>Vanderwaltozyma</taxon>
    </lineage>
</organism>
<evidence type="ECO:0008006" key="6">
    <source>
        <dbReference type="Google" id="ProtNLM"/>
    </source>
</evidence>
<dbReference type="KEGG" id="vpo:Kpol_1072p48"/>
<dbReference type="HOGENOM" id="CLU_009242_0_0_1"/>
<evidence type="ECO:0000259" key="3">
    <source>
        <dbReference type="PROSITE" id="PS50056"/>
    </source>
</evidence>
<evidence type="ECO:0000313" key="4">
    <source>
        <dbReference type="EMBL" id="EDO17178.1"/>
    </source>
</evidence>
<dbReference type="PANTHER" id="PTHR19134:SF561">
    <property type="entry name" value="PROTEIN TYROSINE PHOSPHATASE 36E, ISOFORM A"/>
    <property type="match status" value="1"/>
</dbReference>
<keyword evidence="5" id="KW-1185">Reference proteome</keyword>
<dbReference type="PhylomeDB" id="A7TKR6"/>
<dbReference type="STRING" id="436907.A7TKR6"/>
<dbReference type="PROSITE" id="PS00383">
    <property type="entry name" value="TYR_PHOSPHATASE_1"/>
    <property type="match status" value="1"/>
</dbReference>
<dbReference type="SMART" id="SM00404">
    <property type="entry name" value="PTPc_motif"/>
    <property type="match status" value="1"/>
</dbReference>
<feature type="domain" description="Tyrosine-protein phosphatase" evidence="2">
    <location>
        <begin position="452"/>
        <end position="780"/>
    </location>
</feature>
<dbReference type="GO" id="GO:1903138">
    <property type="term" value="P:negative regulation of cell integrity MAPK cascade"/>
    <property type="evidence" value="ECO:0007669"/>
    <property type="project" value="EnsemblFungi"/>
</dbReference>
<dbReference type="RefSeq" id="XP_001645036.1">
    <property type="nucleotide sequence ID" value="XM_001644986.1"/>
</dbReference>
<dbReference type="InterPro" id="IPR050348">
    <property type="entry name" value="Protein-Tyr_Phosphatase"/>
</dbReference>
<dbReference type="GO" id="GO:0005634">
    <property type="term" value="C:nucleus"/>
    <property type="evidence" value="ECO:0007669"/>
    <property type="project" value="EnsemblFungi"/>
</dbReference>
<dbReference type="InterPro" id="IPR016130">
    <property type="entry name" value="Tyr_Pase_AS"/>
</dbReference>
<dbReference type="InterPro" id="IPR003595">
    <property type="entry name" value="Tyr_Pase_cat"/>
</dbReference>
<dbReference type="GO" id="GO:0071852">
    <property type="term" value="P:fungal-type cell wall organization or biogenesis"/>
    <property type="evidence" value="ECO:0007669"/>
    <property type="project" value="EnsemblFungi"/>
</dbReference>
<dbReference type="PANTHER" id="PTHR19134">
    <property type="entry name" value="RECEPTOR-TYPE TYROSINE-PROTEIN PHOSPHATASE"/>
    <property type="match status" value="1"/>
</dbReference>
<dbReference type="InterPro" id="IPR000242">
    <property type="entry name" value="PTP_cat"/>
</dbReference>
<reference evidence="4 5" key="1">
    <citation type="journal article" date="2007" name="Proc. Natl. Acad. Sci. U.S.A.">
        <title>Independent sorting-out of thousands of duplicated gene pairs in two yeast species descended from a whole-genome duplication.</title>
        <authorList>
            <person name="Scannell D.R."/>
            <person name="Frank A.C."/>
            <person name="Conant G.C."/>
            <person name="Byrne K.P."/>
            <person name="Woolfit M."/>
            <person name="Wolfe K.H."/>
        </authorList>
    </citation>
    <scope>NUCLEOTIDE SEQUENCE [LARGE SCALE GENOMIC DNA]</scope>
    <source>
        <strain evidence="5">ATCC 22028 / DSM 70294 / BCRC 21397 / CBS 2163 / NBRC 10782 / NRRL Y-8283 / UCD 57-17</strain>
    </source>
</reference>
<sequence>MSGNFPTKSAGSNSSIGKISTNEIFQNKNLDSGNLKLPMLKLTDNIGKTMITAEIASTTINSQNVYISKAPAAFTNSKTKVDLTLKEYHIKNLISINSIDPISQFQINDSNTKMLIVDLSTSNSCHMPNYMVQNNDNIELIHLPLPSTLVKRPNFDFLKLAKTAITNDNKLNNLTELIQNCSVFIFFDGASNYKKCSLSTYWFITKFNSYKNIADTDRIYLLDGCSAKSSCNIPSLYNEKPKKSKFNLTIEIPSAATTDDKNSMFIKSIKKDYVHYSPTSLKKYFDFDVPKGLLGHEDYLPTWLRGYVIQTDEEKEAVLRQLLSKFELLEKLENDRLEKSINVSTLREASKTQEDRRTRQNVYSLAELQKQYKKKKTMDSKNTSLIFNSDFKVVSNLTSHFRENQLFTIAPPNPLCHNQKCASSASTTPDSDNLVTPLDFYEISQGVQSFMKNRYSNILPYEHSRVKLQPSPTTVDDTGISLPPISKAGIPKTTVKRNSSYFADDDSYVNDTKLLNTGIFNDYFNANYLKLSQLNSDFVYIATQAPLPSTMDDFWKVVISNNVSVIVSLISDDELNMRKWDIYWNNNSMKKHDITIEKTIPNIFGIDGCVLRIFKVRKQQDEDETSKALLEDGKIVYQIQYTKWLDSCGVNMEDIIKLYELKNMIVRNRSSLLDNPNLENITADNILKQDKLLRGNEYSYESHPLLVHCSAGCGRTGVFITLDFLMNVFTKEMNANNKIDVWQMEEDLIFVVVNELRKQRLSMVQNLTQYITCYEALLQYFALSKNKEKLID</sequence>
<dbReference type="PRINTS" id="PR00700">
    <property type="entry name" value="PRTYPHPHTASE"/>
</dbReference>
<dbReference type="SMART" id="SM00194">
    <property type="entry name" value="PTPc"/>
    <property type="match status" value="1"/>
</dbReference>
<dbReference type="SUPFAM" id="SSF52799">
    <property type="entry name" value="(Phosphotyrosine protein) phosphatases II"/>
    <property type="match status" value="1"/>
</dbReference>
<dbReference type="Pfam" id="PF00102">
    <property type="entry name" value="Y_phosphatase"/>
    <property type="match status" value="1"/>
</dbReference>
<name>A7TKR6_VANPO</name>
<dbReference type="GeneID" id="5545377"/>
<dbReference type="GO" id="GO:0071507">
    <property type="term" value="P:pheromone response MAPK cascade"/>
    <property type="evidence" value="ECO:0007669"/>
    <property type="project" value="EnsemblFungi"/>
</dbReference>
<dbReference type="InterPro" id="IPR000387">
    <property type="entry name" value="Tyr_Pase_dom"/>
</dbReference>
<dbReference type="GO" id="GO:0071474">
    <property type="term" value="P:cellular hyperosmotic response"/>
    <property type="evidence" value="ECO:0007669"/>
    <property type="project" value="EnsemblFungi"/>
</dbReference>
<dbReference type="GO" id="GO:0051457">
    <property type="term" value="P:maintenance of protein location in nucleus"/>
    <property type="evidence" value="ECO:0007669"/>
    <property type="project" value="EnsemblFungi"/>
</dbReference>
<dbReference type="Proteomes" id="UP000000267">
    <property type="component" value="Unassembled WGS sequence"/>
</dbReference>
<dbReference type="eggNOG" id="KOG0789">
    <property type="taxonomic scope" value="Eukaryota"/>
</dbReference>
<proteinExistence type="inferred from homology"/>
<protein>
    <recommendedName>
        <fullName evidence="6">Protein-tyrosine-phosphatase</fullName>
    </recommendedName>
</protein>
<evidence type="ECO:0000256" key="1">
    <source>
        <dbReference type="ARBA" id="ARBA00009649"/>
    </source>
</evidence>
<evidence type="ECO:0000313" key="5">
    <source>
        <dbReference type="Proteomes" id="UP000000267"/>
    </source>
</evidence>
<evidence type="ECO:0000259" key="2">
    <source>
        <dbReference type="PROSITE" id="PS50055"/>
    </source>
</evidence>
<dbReference type="GO" id="GO:0043937">
    <property type="term" value="P:regulation of sporulation"/>
    <property type="evidence" value="ECO:0007669"/>
    <property type="project" value="EnsemblFungi"/>
</dbReference>
<comment type="similarity">
    <text evidence="1">Belongs to the protein-tyrosine phosphatase family. Non-receptor class subfamily.</text>
</comment>
<gene>
    <name evidence="4" type="ORF">Kpol_1072p48</name>
</gene>
<dbReference type="OrthoDB" id="6058203at2759"/>
<dbReference type="PROSITE" id="PS50056">
    <property type="entry name" value="TYR_PHOSPHATASE_2"/>
    <property type="match status" value="1"/>
</dbReference>
<dbReference type="PROSITE" id="PS50055">
    <property type="entry name" value="TYR_PHOSPHATASE_PTP"/>
    <property type="match status" value="1"/>
</dbReference>
<dbReference type="FunCoup" id="A7TKR6">
    <property type="interactions" value="169"/>
</dbReference>
<dbReference type="Gene3D" id="3.90.190.10">
    <property type="entry name" value="Protein tyrosine phosphatase superfamily"/>
    <property type="match status" value="1"/>
</dbReference>
<dbReference type="AlphaFoldDB" id="A7TKR6"/>
<feature type="domain" description="Tyrosine specific protein phosphatases" evidence="3">
    <location>
        <begin position="684"/>
        <end position="771"/>
    </location>
</feature>
<dbReference type="InParanoid" id="A7TKR6"/>
<dbReference type="OMA" id="RKWDIYW"/>
<accession>A7TKR6</accession>
<dbReference type="InterPro" id="IPR029021">
    <property type="entry name" value="Prot-tyrosine_phosphatase-like"/>
</dbReference>
<dbReference type="GO" id="GO:0004725">
    <property type="term" value="F:protein tyrosine phosphatase activity"/>
    <property type="evidence" value="ECO:0007669"/>
    <property type="project" value="EnsemblFungi"/>
</dbReference>
<dbReference type="EMBL" id="DS480409">
    <property type="protein sequence ID" value="EDO17178.1"/>
    <property type="molecule type" value="Genomic_DNA"/>
</dbReference>
<dbReference type="CDD" id="cd18533">
    <property type="entry name" value="PTP_fungal"/>
    <property type="match status" value="1"/>
</dbReference>